<reference evidence="2 3" key="1">
    <citation type="submission" date="2017-02" db="EMBL/GenBank/DDBJ databases">
        <title>Complete genome sequence of Brachyspira hampsonii genomovar I strain NSH-16 (ATCC BAA-2463).</title>
        <authorList>
            <person name="Mirajkar N.S."/>
            <person name="Gebhart C.J."/>
        </authorList>
    </citation>
    <scope>NUCLEOTIDE SEQUENCE [LARGE SCALE GENOMIC DNA]</scope>
    <source>
        <strain evidence="2 3">NSH-16</strain>
    </source>
</reference>
<dbReference type="AlphaFoldDB" id="A0AAC9TX50"/>
<organism evidence="2 3">
    <name type="scientific">Brachyspira hampsonii</name>
    <dbReference type="NCBI Taxonomy" id="1287055"/>
    <lineage>
        <taxon>Bacteria</taxon>
        <taxon>Pseudomonadati</taxon>
        <taxon>Spirochaetota</taxon>
        <taxon>Spirochaetia</taxon>
        <taxon>Brachyspirales</taxon>
        <taxon>Brachyspiraceae</taxon>
        <taxon>Brachyspira</taxon>
    </lineage>
</organism>
<dbReference type="PROSITE" id="PS51257">
    <property type="entry name" value="PROKAR_LIPOPROTEIN"/>
    <property type="match status" value="1"/>
</dbReference>
<accession>A0AAC9TX50</accession>
<name>A0AAC9TX50_9SPIR</name>
<sequence length="189" mass="21321">MQKQIKVLLTLLIALFLSISCAKNNPNNPSNINDFSSQNGNETTTGKPSWKQNANYTILIKDWYNEKQPQYNEVYQIRENVNNKIDFIVPDPAGDVSYSISIVEIIWNSDNTSGIMYGTYTMAPSWSPDYLNKWYAISFKSLSANTLSISQAMLSDGSASAETFEEAKSIFTEENNAFSYYSDLVPQTK</sequence>
<gene>
    <name evidence="2" type="ORF">BHAMNSH16_14095</name>
</gene>
<keyword evidence="1" id="KW-0732">Signal</keyword>
<feature type="signal peptide" evidence="1">
    <location>
        <begin position="1"/>
        <end position="22"/>
    </location>
</feature>
<evidence type="ECO:0000256" key="1">
    <source>
        <dbReference type="SAM" id="SignalP"/>
    </source>
</evidence>
<keyword evidence="3" id="KW-1185">Reference proteome</keyword>
<evidence type="ECO:0000313" key="2">
    <source>
        <dbReference type="EMBL" id="ASJ22712.1"/>
    </source>
</evidence>
<evidence type="ECO:0000313" key="3">
    <source>
        <dbReference type="Proteomes" id="UP000264880"/>
    </source>
</evidence>
<protein>
    <submittedName>
        <fullName evidence="2">Uncharacterized protein</fullName>
    </submittedName>
</protein>
<dbReference type="EMBL" id="CP019914">
    <property type="protein sequence ID" value="ASJ22712.1"/>
    <property type="molecule type" value="Genomic_DNA"/>
</dbReference>
<dbReference type="RefSeq" id="WP_008731366.1">
    <property type="nucleotide sequence ID" value="NZ_CP019914.1"/>
</dbReference>
<feature type="chain" id="PRO_5042139239" evidence="1">
    <location>
        <begin position="23"/>
        <end position="189"/>
    </location>
</feature>
<dbReference type="Proteomes" id="UP000264880">
    <property type="component" value="Chromosome"/>
</dbReference>
<proteinExistence type="predicted"/>
<dbReference type="KEGG" id="bhp:BHAMNSH16_14095"/>